<dbReference type="AlphaFoldDB" id="A0A9J6CMP5"/>
<dbReference type="Gene3D" id="1.25.40.420">
    <property type="match status" value="1"/>
</dbReference>
<feature type="domain" description="BTB" evidence="1">
    <location>
        <begin position="210"/>
        <end position="278"/>
    </location>
</feature>
<proteinExistence type="predicted"/>
<sequence>MDSSSECSDVCCECGCICNCSDLKNIKKKSIIEEFTIYRKIKLKIEKFSKLKEASERVMDNENYVYYNEKTLEKNFIMPTCIHRQFTIIIGVNCNFCELFLYTNGPDKRTSLPDLKDLNTCICQFENINYESPCYGFPDCIEDAECEVISDNNKTFVQYEDSPDQELIWNLKNIEKSEEIHCTIKFVCNFDIKRNIIILYEDFLGKDLFNDISLICADNITVRANSIILSKYSSVFKVMLEGNMKEAETKEIKIDDIDSITMQQLINFLYAGKINKNEDMLESVLYAAEKYDIQNLKSICLYQLHKKLSIETVWNTLKIADMYNAELLFFECIGFLFYSFSEVEDEEGYKNLNQRLKEKIIAQKKSVVKDLTLTYEEENRIDQVDSSDSDI</sequence>
<evidence type="ECO:0000313" key="3">
    <source>
        <dbReference type="Proteomes" id="UP001107558"/>
    </source>
</evidence>
<name>A0A9J6CMP5_POLVA</name>
<dbReference type="PANTHER" id="PTHR24413">
    <property type="entry name" value="SPECKLE-TYPE POZ PROTEIN"/>
    <property type="match status" value="1"/>
</dbReference>
<organism evidence="2 3">
    <name type="scientific">Polypedilum vanderplanki</name>
    <name type="common">Sleeping chironomid midge</name>
    <dbReference type="NCBI Taxonomy" id="319348"/>
    <lineage>
        <taxon>Eukaryota</taxon>
        <taxon>Metazoa</taxon>
        <taxon>Ecdysozoa</taxon>
        <taxon>Arthropoda</taxon>
        <taxon>Hexapoda</taxon>
        <taxon>Insecta</taxon>
        <taxon>Pterygota</taxon>
        <taxon>Neoptera</taxon>
        <taxon>Endopterygota</taxon>
        <taxon>Diptera</taxon>
        <taxon>Nematocera</taxon>
        <taxon>Chironomoidea</taxon>
        <taxon>Chironomidae</taxon>
        <taxon>Chironominae</taxon>
        <taxon>Polypedilum</taxon>
        <taxon>Polypedilum</taxon>
    </lineage>
</organism>
<keyword evidence="3" id="KW-1185">Reference proteome</keyword>
<evidence type="ECO:0000259" key="1">
    <source>
        <dbReference type="PROSITE" id="PS50097"/>
    </source>
</evidence>
<dbReference type="OrthoDB" id="6418787at2759"/>
<dbReference type="CDD" id="cd18186">
    <property type="entry name" value="BTB_POZ_ZBTB_KLHL-like"/>
    <property type="match status" value="1"/>
</dbReference>
<dbReference type="EMBL" id="JADBJN010000001">
    <property type="protein sequence ID" value="KAG5683135.1"/>
    <property type="molecule type" value="Genomic_DNA"/>
</dbReference>
<dbReference type="Proteomes" id="UP001107558">
    <property type="component" value="Chromosome 1"/>
</dbReference>
<dbReference type="InterPro" id="IPR000210">
    <property type="entry name" value="BTB/POZ_dom"/>
</dbReference>
<dbReference type="PROSITE" id="PS50097">
    <property type="entry name" value="BTB"/>
    <property type="match status" value="1"/>
</dbReference>
<reference evidence="2" key="1">
    <citation type="submission" date="2021-03" db="EMBL/GenBank/DDBJ databases">
        <title>Chromosome level genome of the anhydrobiotic midge Polypedilum vanderplanki.</title>
        <authorList>
            <person name="Yoshida Y."/>
            <person name="Kikawada T."/>
            <person name="Gusev O."/>
        </authorList>
    </citation>
    <scope>NUCLEOTIDE SEQUENCE</scope>
    <source>
        <strain evidence="2">NIAS01</strain>
        <tissue evidence="2">Whole body or cell culture</tissue>
    </source>
</reference>
<evidence type="ECO:0000313" key="2">
    <source>
        <dbReference type="EMBL" id="KAG5683135.1"/>
    </source>
</evidence>
<protein>
    <recommendedName>
        <fullName evidence="1">BTB domain-containing protein</fullName>
    </recommendedName>
</protein>
<dbReference type="Gene3D" id="3.30.710.10">
    <property type="entry name" value="Potassium Channel Kv1.1, Chain A"/>
    <property type="match status" value="1"/>
</dbReference>
<dbReference type="Pfam" id="PF00651">
    <property type="entry name" value="BTB"/>
    <property type="match status" value="1"/>
</dbReference>
<dbReference type="SMART" id="SM00225">
    <property type="entry name" value="BTB"/>
    <property type="match status" value="1"/>
</dbReference>
<gene>
    <name evidence="2" type="ORF">PVAND_012435</name>
</gene>
<accession>A0A9J6CMP5</accession>
<dbReference type="InterPro" id="IPR011333">
    <property type="entry name" value="SKP1/BTB/POZ_sf"/>
</dbReference>
<comment type="caution">
    <text evidence="2">The sequence shown here is derived from an EMBL/GenBank/DDBJ whole genome shotgun (WGS) entry which is preliminary data.</text>
</comment>
<dbReference type="SUPFAM" id="SSF54695">
    <property type="entry name" value="POZ domain"/>
    <property type="match status" value="1"/>
</dbReference>